<proteinExistence type="predicted"/>
<keyword evidence="2" id="KW-1185">Reference proteome</keyword>
<gene>
    <name evidence="1" type="ORF">HNR39_001434</name>
</gene>
<sequence length="52" mass="5805">MPTNHNTFNLEIDEVLAKKFSEILSEESLMNAGNVGHQANNINNGTEENLDF</sequence>
<accession>A0A840RR37</accession>
<reference evidence="1 2" key="1">
    <citation type="submission" date="2020-08" db="EMBL/GenBank/DDBJ databases">
        <title>Genomic Encyclopedia of Type Strains, Phase IV (KMG-IV): sequencing the most valuable type-strain genomes for metagenomic binning, comparative biology and taxonomic classification.</title>
        <authorList>
            <person name="Goeker M."/>
        </authorList>
    </citation>
    <scope>NUCLEOTIDE SEQUENCE [LARGE SCALE GENOMIC DNA]</scope>
    <source>
        <strain evidence="1 2">DSM 23240</strain>
    </source>
</reference>
<name>A0A840RR37_9BURK</name>
<dbReference type="EMBL" id="JACHHQ010000003">
    <property type="protein sequence ID" value="MBB5199602.1"/>
    <property type="molecule type" value="Genomic_DNA"/>
</dbReference>
<evidence type="ECO:0000313" key="1">
    <source>
        <dbReference type="EMBL" id="MBB5199602.1"/>
    </source>
</evidence>
<dbReference type="Proteomes" id="UP000571084">
    <property type="component" value="Unassembled WGS sequence"/>
</dbReference>
<evidence type="ECO:0000313" key="2">
    <source>
        <dbReference type="Proteomes" id="UP000571084"/>
    </source>
</evidence>
<dbReference type="RefSeq" id="WP_168056550.1">
    <property type="nucleotide sequence ID" value="NZ_JAAOZT010000010.1"/>
</dbReference>
<comment type="caution">
    <text evidence="1">The sequence shown here is derived from an EMBL/GenBank/DDBJ whole genome shotgun (WGS) entry which is preliminary data.</text>
</comment>
<protein>
    <submittedName>
        <fullName evidence="1">Uncharacterized protein</fullName>
    </submittedName>
</protein>
<dbReference type="AlphaFoldDB" id="A0A840RR37"/>
<organism evidence="1 2">
    <name type="scientific">Glaciimonas immobilis</name>
    <dbReference type="NCBI Taxonomy" id="728004"/>
    <lineage>
        <taxon>Bacteria</taxon>
        <taxon>Pseudomonadati</taxon>
        <taxon>Pseudomonadota</taxon>
        <taxon>Betaproteobacteria</taxon>
        <taxon>Burkholderiales</taxon>
        <taxon>Oxalobacteraceae</taxon>
        <taxon>Glaciimonas</taxon>
    </lineage>
</organism>